<dbReference type="CDD" id="cd04466">
    <property type="entry name" value="S1_YloQ_GTPase"/>
    <property type="match status" value="1"/>
</dbReference>
<dbReference type="InterPro" id="IPR010914">
    <property type="entry name" value="RsgA_GTPase_dom"/>
</dbReference>
<feature type="binding site" evidence="10">
    <location>
        <position position="276"/>
    </location>
    <ligand>
        <name>Zn(2+)</name>
        <dbReference type="ChEBI" id="CHEBI:29105"/>
    </ligand>
</feature>
<keyword evidence="3 10" id="KW-0479">Metal-binding</keyword>
<keyword evidence="4 10" id="KW-0699">rRNA-binding</keyword>
<evidence type="ECO:0000313" key="13">
    <source>
        <dbReference type="EMBL" id="MBG9985521.1"/>
    </source>
</evidence>
<comment type="caution">
    <text evidence="13">The sequence shown here is derived from an EMBL/GenBank/DDBJ whole genome shotgun (WGS) entry which is preliminary data.</text>
</comment>
<dbReference type="InterPro" id="IPR030378">
    <property type="entry name" value="G_CP_dom"/>
</dbReference>
<evidence type="ECO:0000256" key="2">
    <source>
        <dbReference type="ARBA" id="ARBA00022517"/>
    </source>
</evidence>
<keyword evidence="7 10" id="KW-0862">Zinc</keyword>
<gene>
    <name evidence="10 13" type="primary">rsgA</name>
    <name evidence="13" type="ORF">HZY91_01270</name>
</gene>
<accession>A0ABS0LMY8</accession>
<feature type="binding site" evidence="10">
    <location>
        <position position="263"/>
    </location>
    <ligand>
        <name>Zn(2+)</name>
        <dbReference type="ChEBI" id="CHEBI:29105"/>
    </ligand>
</feature>
<dbReference type="Gene3D" id="1.10.40.50">
    <property type="entry name" value="Probable gtpase engc, domain 3"/>
    <property type="match status" value="1"/>
</dbReference>
<comment type="subcellular location">
    <subcellularLocation>
        <location evidence="10">Cytoplasm</location>
    </subcellularLocation>
</comment>
<dbReference type="InterPro" id="IPR031944">
    <property type="entry name" value="RsgA_N"/>
</dbReference>
<keyword evidence="14" id="KW-1185">Reference proteome</keyword>
<dbReference type="Gene3D" id="2.40.50.140">
    <property type="entry name" value="Nucleic acid-binding proteins"/>
    <property type="match status" value="1"/>
</dbReference>
<evidence type="ECO:0000256" key="7">
    <source>
        <dbReference type="ARBA" id="ARBA00022833"/>
    </source>
</evidence>
<dbReference type="NCBIfam" id="TIGR00157">
    <property type="entry name" value="ribosome small subunit-dependent GTPase A"/>
    <property type="match status" value="1"/>
</dbReference>
<reference evidence="13 14" key="1">
    <citation type="submission" date="2020-07" db="EMBL/GenBank/DDBJ databases">
        <title>Facklamia lactis sp. nov., isolated from raw milk.</title>
        <authorList>
            <person name="Doll E.V."/>
            <person name="Huptas C."/>
            <person name="Staib L."/>
            <person name="Wenning M."/>
            <person name="Scherer S."/>
        </authorList>
    </citation>
    <scope>NUCLEOTIDE SEQUENCE [LARGE SCALE GENOMIC DNA]</scope>
    <source>
        <strain evidence="13 14">DSM 111018</strain>
    </source>
</reference>
<evidence type="ECO:0000313" key="14">
    <source>
        <dbReference type="Proteomes" id="UP000721415"/>
    </source>
</evidence>
<feature type="binding site" evidence="10">
    <location>
        <begin position="124"/>
        <end position="127"/>
    </location>
    <ligand>
        <name>GTP</name>
        <dbReference type="ChEBI" id="CHEBI:37565"/>
    </ligand>
</feature>
<dbReference type="PROSITE" id="PS50936">
    <property type="entry name" value="ENGC_GTPASE"/>
    <property type="match status" value="1"/>
</dbReference>
<dbReference type="CDD" id="cd01854">
    <property type="entry name" value="YjeQ_EngC"/>
    <property type="match status" value="1"/>
</dbReference>
<dbReference type="PANTHER" id="PTHR32120">
    <property type="entry name" value="SMALL RIBOSOMAL SUBUNIT BIOGENESIS GTPASE RSGA"/>
    <property type="match status" value="1"/>
</dbReference>
<comment type="subunit">
    <text evidence="10">Monomer. Associates with 30S ribosomal subunit, binds 16S rRNA.</text>
</comment>
<dbReference type="Pfam" id="PF16745">
    <property type="entry name" value="RsgA_N"/>
    <property type="match status" value="1"/>
</dbReference>
<comment type="similarity">
    <text evidence="10">Belongs to the TRAFAC class YlqF/YawG GTPase family. RsgA subfamily.</text>
</comment>
<evidence type="ECO:0000256" key="1">
    <source>
        <dbReference type="ARBA" id="ARBA00022490"/>
    </source>
</evidence>
<keyword evidence="5 10" id="KW-0547">Nucleotide-binding</keyword>
<keyword evidence="8 10" id="KW-0694">RNA-binding</keyword>
<evidence type="ECO:0000256" key="8">
    <source>
        <dbReference type="ARBA" id="ARBA00022884"/>
    </source>
</evidence>
<organism evidence="13 14">
    <name type="scientific">Facklamia lactis</name>
    <dbReference type="NCBI Taxonomy" id="2749967"/>
    <lineage>
        <taxon>Bacteria</taxon>
        <taxon>Bacillati</taxon>
        <taxon>Bacillota</taxon>
        <taxon>Bacilli</taxon>
        <taxon>Lactobacillales</taxon>
        <taxon>Aerococcaceae</taxon>
        <taxon>Facklamia</taxon>
    </lineage>
</organism>
<feature type="domain" description="EngC GTPase" evidence="11">
    <location>
        <begin position="84"/>
        <end position="237"/>
    </location>
</feature>
<keyword evidence="9 10" id="KW-0342">GTP-binding</keyword>
<feature type="binding site" evidence="10">
    <location>
        <begin position="182"/>
        <end position="190"/>
    </location>
    <ligand>
        <name>GTP</name>
        <dbReference type="ChEBI" id="CHEBI:37565"/>
    </ligand>
</feature>
<proteinExistence type="inferred from homology"/>
<dbReference type="RefSeq" id="WP_197113927.1">
    <property type="nucleotide sequence ID" value="NZ_JACBXQ010000001.1"/>
</dbReference>
<evidence type="ECO:0000256" key="6">
    <source>
        <dbReference type="ARBA" id="ARBA00022801"/>
    </source>
</evidence>
<keyword evidence="1 10" id="KW-0963">Cytoplasm</keyword>
<dbReference type="InterPro" id="IPR027417">
    <property type="entry name" value="P-loop_NTPase"/>
</dbReference>
<sequence>MSDNKQEYTVLTGIIYQSISGFYYVWSENHSYATKPRGNFRHLQMKPLVGDYVKFELDEEDSQSIGRLIEILPRQNELKRPNVANVDYALVVTSLTEPEFSYNLLDYFLVSVESHQIEPLIVLSKYDLLCQQLGNQKAQERLEEIKALYHSIGYQVYEIDQSSDRLDTLKNAITEGTYVVMGQSGVGKSTLLNQLIPTALINTAEISDSLNRGKHTTREVTLYRYHEGLLADTPGFSSVDFDQIQNEELANAFPEIREASYNCRFRSCMHVNEPHCQVKKEVDNGNIALSRYRNYLQIFEKIEQRKPKY</sequence>
<dbReference type="InterPro" id="IPR012340">
    <property type="entry name" value="NA-bd_OB-fold"/>
</dbReference>
<dbReference type="InterPro" id="IPR004881">
    <property type="entry name" value="Ribosome_biogen_GTPase_RsgA"/>
</dbReference>
<evidence type="ECO:0000259" key="12">
    <source>
        <dbReference type="PROSITE" id="PS51721"/>
    </source>
</evidence>
<keyword evidence="6 10" id="KW-0378">Hydrolase</keyword>
<dbReference type="Proteomes" id="UP000721415">
    <property type="component" value="Unassembled WGS sequence"/>
</dbReference>
<keyword evidence="2 10" id="KW-0690">Ribosome biogenesis</keyword>
<protein>
    <recommendedName>
        <fullName evidence="10">Small ribosomal subunit biogenesis GTPase RsgA</fullName>
        <ecNumber evidence="10">3.6.1.-</ecNumber>
    </recommendedName>
</protein>
<dbReference type="EC" id="3.6.1.-" evidence="10"/>
<evidence type="ECO:0000259" key="11">
    <source>
        <dbReference type="PROSITE" id="PS50936"/>
    </source>
</evidence>
<comment type="function">
    <text evidence="10">One of several proteins that assist in the late maturation steps of the functional core of the 30S ribosomal subunit. Helps release RbfA from mature subunits. May play a role in the assembly of ribosomal proteins into the subunit. Circularly permuted GTPase that catalyzes slow GTP hydrolysis, GTPase activity is stimulated by the 30S ribosomal subunit.</text>
</comment>
<evidence type="ECO:0000256" key="4">
    <source>
        <dbReference type="ARBA" id="ARBA00022730"/>
    </source>
</evidence>
<dbReference type="PANTHER" id="PTHR32120:SF11">
    <property type="entry name" value="SMALL RIBOSOMAL SUBUNIT BIOGENESIS GTPASE RSGA 1, MITOCHONDRIAL-RELATED"/>
    <property type="match status" value="1"/>
</dbReference>
<dbReference type="Gene3D" id="3.40.50.300">
    <property type="entry name" value="P-loop containing nucleotide triphosphate hydrolases"/>
    <property type="match status" value="1"/>
</dbReference>
<dbReference type="SUPFAM" id="SSF52540">
    <property type="entry name" value="P-loop containing nucleoside triphosphate hydrolases"/>
    <property type="match status" value="1"/>
</dbReference>
<dbReference type="PROSITE" id="PS51721">
    <property type="entry name" value="G_CP"/>
    <property type="match status" value="1"/>
</dbReference>
<dbReference type="HAMAP" id="MF_01820">
    <property type="entry name" value="GTPase_RsgA"/>
    <property type="match status" value="1"/>
</dbReference>
<comment type="cofactor">
    <cofactor evidence="10">
        <name>Zn(2+)</name>
        <dbReference type="ChEBI" id="CHEBI:29105"/>
    </cofactor>
    <text evidence="10">Binds 1 zinc ion per subunit.</text>
</comment>
<name>A0ABS0LMY8_9LACT</name>
<dbReference type="EMBL" id="JACBXQ010000001">
    <property type="protein sequence ID" value="MBG9985521.1"/>
    <property type="molecule type" value="Genomic_DNA"/>
</dbReference>
<dbReference type="Pfam" id="PF03193">
    <property type="entry name" value="RsgA_GTPase"/>
    <property type="match status" value="1"/>
</dbReference>
<evidence type="ECO:0000256" key="10">
    <source>
        <dbReference type="HAMAP-Rule" id="MF_01820"/>
    </source>
</evidence>
<evidence type="ECO:0000256" key="9">
    <source>
        <dbReference type="ARBA" id="ARBA00023134"/>
    </source>
</evidence>
<evidence type="ECO:0000256" key="5">
    <source>
        <dbReference type="ARBA" id="ARBA00022741"/>
    </source>
</evidence>
<feature type="domain" description="CP-type G" evidence="12">
    <location>
        <begin position="75"/>
        <end position="239"/>
    </location>
</feature>
<dbReference type="SUPFAM" id="SSF50249">
    <property type="entry name" value="Nucleic acid-binding proteins"/>
    <property type="match status" value="1"/>
</dbReference>
<feature type="binding site" evidence="10">
    <location>
        <position position="268"/>
    </location>
    <ligand>
        <name>Zn(2+)</name>
        <dbReference type="ChEBI" id="CHEBI:29105"/>
    </ligand>
</feature>
<feature type="binding site" evidence="10">
    <location>
        <position position="270"/>
    </location>
    <ligand>
        <name>Zn(2+)</name>
        <dbReference type="ChEBI" id="CHEBI:29105"/>
    </ligand>
</feature>
<evidence type="ECO:0000256" key="3">
    <source>
        <dbReference type="ARBA" id="ARBA00022723"/>
    </source>
</evidence>